<name>A0AAD0RYH9_9GAMM</name>
<dbReference type="RefSeq" id="WP_036969311.1">
    <property type="nucleotide sequence ID" value="NZ_CP032090.1"/>
</dbReference>
<dbReference type="GeneID" id="99505149"/>
<dbReference type="KEGG" id="pdj:D0907_06740"/>
<evidence type="ECO:0000313" key="2">
    <source>
        <dbReference type="EMBL" id="AXV64980.1"/>
    </source>
</evidence>
<dbReference type="AlphaFoldDB" id="A0AAD0RYH9"/>
<feature type="transmembrane region" description="Helical" evidence="1">
    <location>
        <begin position="12"/>
        <end position="34"/>
    </location>
</feature>
<reference evidence="2 5" key="2">
    <citation type="submission" date="2018-08" db="EMBL/GenBank/DDBJ databases">
        <title>Draft genome sequence of Pseudoalteromonas donghaensis HJ51.</title>
        <authorList>
            <person name="Oh J."/>
            <person name="Roh D."/>
        </authorList>
    </citation>
    <scope>NUCLEOTIDE SEQUENCE [LARGE SCALE GENOMIC DNA]</scope>
    <source>
        <strain evidence="2 5">HJ51</strain>
    </source>
</reference>
<evidence type="ECO:0000313" key="4">
    <source>
        <dbReference type="Proteomes" id="UP000183805"/>
    </source>
</evidence>
<keyword evidence="1" id="KW-0812">Transmembrane</keyword>
<evidence type="ECO:0000313" key="5">
    <source>
        <dbReference type="Proteomes" id="UP000264605"/>
    </source>
</evidence>
<reference evidence="3 4" key="1">
    <citation type="submission" date="2016-10" db="EMBL/GenBank/DDBJ databases">
        <authorList>
            <person name="Varghese N."/>
            <person name="Submissions S."/>
        </authorList>
    </citation>
    <scope>NUCLEOTIDE SEQUENCE [LARGE SCALE GENOMIC DNA]</scope>
    <source>
        <strain evidence="3 4">CGMCC 1.8499</strain>
    </source>
</reference>
<gene>
    <name evidence="2" type="ORF">D0907_06740</name>
    <name evidence="3" type="ORF">SAMN04487854_13217</name>
</gene>
<keyword evidence="1" id="KW-1133">Transmembrane helix</keyword>
<sequence length="153" mass="17101">MEQFKRGLNQFWVGAVFGVCFAIALVLIPVAIIMSNINDVLKIHEVSVLVKKVSTAFDKTEQALEKAKTALVDFDNEVVMEVLTAVQSYQQQTQPLFSAEQKQALKTKVKAQLTEKLKVTLTEQQVTFLLTVFEKLAESKKGAEQLPENTTLN</sequence>
<dbReference type="EMBL" id="CP032090">
    <property type="protein sequence ID" value="AXV64980.1"/>
    <property type="molecule type" value="Genomic_DNA"/>
</dbReference>
<proteinExistence type="predicted"/>
<evidence type="ECO:0000313" key="3">
    <source>
        <dbReference type="EMBL" id="SFU02773.1"/>
    </source>
</evidence>
<evidence type="ECO:0000256" key="1">
    <source>
        <dbReference type="SAM" id="Phobius"/>
    </source>
</evidence>
<keyword evidence="1" id="KW-0472">Membrane</keyword>
<dbReference type="Proteomes" id="UP000264605">
    <property type="component" value="Chromosome"/>
</dbReference>
<accession>A0AAD0RYH9</accession>
<organism evidence="2 5">
    <name type="scientific">Pseudoalteromonas lipolytica</name>
    <dbReference type="NCBI Taxonomy" id="570156"/>
    <lineage>
        <taxon>Bacteria</taxon>
        <taxon>Pseudomonadati</taxon>
        <taxon>Pseudomonadota</taxon>
        <taxon>Gammaproteobacteria</taxon>
        <taxon>Alteromonadales</taxon>
        <taxon>Pseudoalteromonadaceae</taxon>
        <taxon>Pseudoalteromonas</taxon>
    </lineage>
</organism>
<keyword evidence="4" id="KW-1185">Reference proteome</keyword>
<protein>
    <submittedName>
        <fullName evidence="2">Uncharacterized protein</fullName>
    </submittedName>
</protein>
<dbReference type="EMBL" id="FPAZ01000032">
    <property type="protein sequence ID" value="SFU02773.1"/>
    <property type="molecule type" value="Genomic_DNA"/>
</dbReference>
<dbReference type="Proteomes" id="UP000183805">
    <property type="component" value="Unassembled WGS sequence"/>
</dbReference>